<gene>
    <name evidence="2" type="primary">smc_4</name>
    <name evidence="2" type="ORF">DWB77_03835</name>
</gene>
<dbReference type="Gene3D" id="1.20.5.340">
    <property type="match status" value="1"/>
</dbReference>
<evidence type="ECO:0000313" key="2">
    <source>
        <dbReference type="EMBL" id="AYG81671.1"/>
    </source>
</evidence>
<evidence type="ECO:0000256" key="1">
    <source>
        <dbReference type="SAM" id="Coils"/>
    </source>
</evidence>
<feature type="coiled-coil region" evidence="1">
    <location>
        <begin position="206"/>
        <end position="240"/>
    </location>
</feature>
<dbReference type="RefSeq" id="WP_342777976.1">
    <property type="nucleotide sequence ID" value="NZ_CP032698.1"/>
</dbReference>
<dbReference type="SUPFAM" id="SSF57997">
    <property type="entry name" value="Tropomyosin"/>
    <property type="match status" value="1"/>
</dbReference>
<sequence length="274" mass="31342">MPSEVALLESRTLRADHLGRIDVLEKVKALRVLPDGVHLSTDAVALYFAVPTEAVNSVVRRYRDELHDNGMRTLKGAELQVFEMANLAISKDGEPASYPQGRAHLRLFTRRTVLNIAMLLRDSEVARCVRTYLLDTEQSPRTVIASDPRYDGLDRRVADLEGSMARVGPALQELGPVLNRMSVRLESMDRRMSSMDQRMTAMDHRMEEMDHRMERMDTRLERMDGRLEQVDRRLDATNRVVGAMSVRLTDLSGDVADLQRRLPPPPCPRRKRRR</sequence>
<reference evidence="2 3" key="1">
    <citation type="submission" date="2018-10" db="EMBL/GenBank/DDBJ databases">
        <title>Relationship between Morphology and Antimicrobial Activity in Streptomyces.</title>
        <authorList>
            <person name="Kang H.J."/>
            <person name="Kim S.B."/>
        </authorList>
    </citation>
    <scope>NUCLEOTIDE SEQUENCE [LARGE SCALE GENOMIC DNA]</scope>
    <source>
        <strain evidence="2 3">BH38</strain>
    </source>
</reference>
<evidence type="ECO:0000313" key="3">
    <source>
        <dbReference type="Proteomes" id="UP000271554"/>
    </source>
</evidence>
<dbReference type="EMBL" id="CP032698">
    <property type="protein sequence ID" value="AYG81671.1"/>
    <property type="molecule type" value="Genomic_DNA"/>
</dbReference>
<organism evidence="2 3">
    <name type="scientific">Streptomyces hundungensis</name>
    <dbReference type="NCBI Taxonomy" id="1077946"/>
    <lineage>
        <taxon>Bacteria</taxon>
        <taxon>Bacillati</taxon>
        <taxon>Actinomycetota</taxon>
        <taxon>Actinomycetes</taxon>
        <taxon>Kitasatosporales</taxon>
        <taxon>Streptomycetaceae</taxon>
        <taxon>Streptomyces</taxon>
    </lineage>
</organism>
<keyword evidence="3" id="KW-1185">Reference proteome</keyword>
<keyword evidence="1" id="KW-0175">Coiled coil</keyword>
<accession>A0A387HG99</accession>
<dbReference type="KEGG" id="shun:DWB77_03835"/>
<proteinExistence type="predicted"/>
<name>A0A387HG99_9ACTN</name>
<dbReference type="AlphaFoldDB" id="A0A387HG99"/>
<dbReference type="Proteomes" id="UP000271554">
    <property type="component" value="Chromosome"/>
</dbReference>
<protein>
    <submittedName>
        <fullName evidence="2">Chromosome partition protein Smc</fullName>
    </submittedName>
</protein>